<sequence>MEHDAATREQYATAAPDEEENEDTLRIPEEKLNERENISSEEKLYAISEELGDLATSIEGDEKEVFVAELRGALFRGIIIVGNIHLTSHRIMFTPDNERDEERKEREEREPPTASWFPPIKAIPRSRSAWNLRVEDERRRRLRDCRTRKVRRRGRFPRGALRVILMAEMGALNGNE</sequence>
<reference evidence="1" key="1">
    <citation type="submission" date="2023-04" db="EMBL/GenBank/DDBJ databases">
        <title>Draft Genome sequencing of Naganishia species isolated from polar environments using Oxford Nanopore Technology.</title>
        <authorList>
            <person name="Leo P."/>
            <person name="Venkateswaran K."/>
        </authorList>
    </citation>
    <scope>NUCLEOTIDE SEQUENCE</scope>
    <source>
        <strain evidence="1">DBVPG 5303</strain>
    </source>
</reference>
<organism evidence="1 2">
    <name type="scientific">Naganishia onofrii</name>
    <dbReference type="NCBI Taxonomy" id="1851511"/>
    <lineage>
        <taxon>Eukaryota</taxon>
        <taxon>Fungi</taxon>
        <taxon>Dikarya</taxon>
        <taxon>Basidiomycota</taxon>
        <taxon>Agaricomycotina</taxon>
        <taxon>Tremellomycetes</taxon>
        <taxon>Filobasidiales</taxon>
        <taxon>Filobasidiaceae</taxon>
        <taxon>Naganishia</taxon>
    </lineage>
</organism>
<evidence type="ECO:0000313" key="2">
    <source>
        <dbReference type="Proteomes" id="UP001234202"/>
    </source>
</evidence>
<name>A0ACC2X0V6_9TREE</name>
<dbReference type="EMBL" id="JASBWV010000032">
    <property type="protein sequence ID" value="KAJ9117348.1"/>
    <property type="molecule type" value="Genomic_DNA"/>
</dbReference>
<keyword evidence="2" id="KW-1185">Reference proteome</keyword>
<accession>A0ACC2X0V6</accession>
<comment type="caution">
    <text evidence="1">The sequence shown here is derived from an EMBL/GenBank/DDBJ whole genome shotgun (WGS) entry which is preliminary data.</text>
</comment>
<dbReference type="Proteomes" id="UP001234202">
    <property type="component" value="Unassembled WGS sequence"/>
</dbReference>
<evidence type="ECO:0000313" key="1">
    <source>
        <dbReference type="EMBL" id="KAJ9117348.1"/>
    </source>
</evidence>
<proteinExistence type="predicted"/>
<protein>
    <submittedName>
        <fullName evidence="1">Uncharacterized protein</fullName>
    </submittedName>
</protein>
<gene>
    <name evidence="1" type="ORF">QFC24_006442</name>
</gene>